<sequence length="261" mass="28869">MEGLGMETVTHPHSPLMSIHPSPPVLPSQKSGIVLGVKALDDSCSKGMRFGTVLVCVPVSMQSNEQHRNKIAAPTWTNGLLLFFYKCTLYLLIFSLGLKRSDTAPVEPDDFAFFLEGTNMCLGVLANTLSLTPSCEEPYQRWKWVSRGRLFNLGASLCLGLNTGNVTYSFHDPPMAVYTCDREPPRVEWTWNCGEVLDKLNSLTQASWNGSAISTSDKWRLYGDEPDLCSKTYQGLNGIKSSLISLATFTVQTLPHKKNLS</sequence>
<evidence type="ECO:0000259" key="1">
    <source>
        <dbReference type="Pfam" id="PF24562"/>
    </source>
</evidence>
<keyword evidence="3" id="KW-1185">Reference proteome</keyword>
<feature type="domain" description="Ricin B lectin" evidence="1">
    <location>
        <begin position="108"/>
        <end position="230"/>
    </location>
</feature>
<dbReference type="SUPFAM" id="SSF50370">
    <property type="entry name" value="Ricin B-like lectins"/>
    <property type="match status" value="1"/>
</dbReference>
<dbReference type="PROSITE" id="PS50231">
    <property type="entry name" value="RICIN_B_LECTIN"/>
    <property type="match status" value="1"/>
</dbReference>
<dbReference type="Gene3D" id="2.80.10.50">
    <property type="match status" value="1"/>
</dbReference>
<dbReference type="Pfam" id="PF24562">
    <property type="entry name" value="CysR_MRC2_N"/>
    <property type="match status" value="1"/>
</dbReference>
<dbReference type="InterPro" id="IPR035992">
    <property type="entry name" value="Ricin_B-like_lectins"/>
</dbReference>
<evidence type="ECO:0000313" key="2">
    <source>
        <dbReference type="EMBL" id="MEQ2280850.1"/>
    </source>
</evidence>
<dbReference type="EMBL" id="JAHRIP010002294">
    <property type="protein sequence ID" value="MEQ2280850.1"/>
    <property type="molecule type" value="Genomic_DNA"/>
</dbReference>
<accession>A0ABV0XHG7</accession>
<reference evidence="2 3" key="1">
    <citation type="submission" date="2021-06" db="EMBL/GenBank/DDBJ databases">
        <authorList>
            <person name="Palmer J.M."/>
        </authorList>
    </citation>
    <scope>NUCLEOTIDE SEQUENCE [LARGE SCALE GENOMIC DNA]</scope>
    <source>
        <strain evidence="2 3">AS_MEX2019</strain>
        <tissue evidence="2">Muscle</tissue>
    </source>
</reference>
<dbReference type="Proteomes" id="UP001469553">
    <property type="component" value="Unassembled WGS sequence"/>
</dbReference>
<dbReference type="InterPro" id="IPR000772">
    <property type="entry name" value="Ricin_B_lectin"/>
</dbReference>
<organism evidence="2 3">
    <name type="scientific">Ameca splendens</name>
    <dbReference type="NCBI Taxonomy" id="208324"/>
    <lineage>
        <taxon>Eukaryota</taxon>
        <taxon>Metazoa</taxon>
        <taxon>Chordata</taxon>
        <taxon>Craniata</taxon>
        <taxon>Vertebrata</taxon>
        <taxon>Euteleostomi</taxon>
        <taxon>Actinopterygii</taxon>
        <taxon>Neopterygii</taxon>
        <taxon>Teleostei</taxon>
        <taxon>Neoteleostei</taxon>
        <taxon>Acanthomorphata</taxon>
        <taxon>Ovalentaria</taxon>
        <taxon>Atherinomorphae</taxon>
        <taxon>Cyprinodontiformes</taxon>
        <taxon>Goodeidae</taxon>
        <taxon>Ameca</taxon>
    </lineage>
</organism>
<name>A0ABV0XHG7_9TELE</name>
<protein>
    <recommendedName>
        <fullName evidence="1">Ricin B lectin domain-containing protein</fullName>
    </recommendedName>
</protein>
<gene>
    <name evidence="2" type="ORF">AMECASPLE_024249</name>
</gene>
<evidence type="ECO:0000313" key="3">
    <source>
        <dbReference type="Proteomes" id="UP001469553"/>
    </source>
</evidence>
<proteinExistence type="predicted"/>
<comment type="caution">
    <text evidence="2">The sequence shown here is derived from an EMBL/GenBank/DDBJ whole genome shotgun (WGS) entry which is preliminary data.</text>
</comment>